<evidence type="ECO:0000256" key="2">
    <source>
        <dbReference type="PROSITE-ProRule" id="PRU01379"/>
    </source>
</evidence>
<dbReference type="InterPro" id="IPR040626">
    <property type="entry name" value="Pepdidase_M14_N"/>
</dbReference>
<feature type="active site" description="Proton donor/acceptor" evidence="2">
    <location>
        <position position="339"/>
    </location>
</feature>
<dbReference type="AlphaFoldDB" id="A0A6N7PQ75"/>
<evidence type="ECO:0000259" key="3">
    <source>
        <dbReference type="PROSITE" id="PS52035"/>
    </source>
</evidence>
<organism evidence="4 5">
    <name type="scientific">Polyangium spumosum</name>
    <dbReference type="NCBI Taxonomy" id="889282"/>
    <lineage>
        <taxon>Bacteria</taxon>
        <taxon>Pseudomonadati</taxon>
        <taxon>Myxococcota</taxon>
        <taxon>Polyangia</taxon>
        <taxon>Polyangiales</taxon>
        <taxon>Polyangiaceae</taxon>
        <taxon>Polyangium</taxon>
    </lineage>
</organism>
<evidence type="ECO:0000256" key="1">
    <source>
        <dbReference type="ARBA" id="ARBA00001947"/>
    </source>
</evidence>
<feature type="domain" description="Peptidase M14" evidence="3">
    <location>
        <begin position="114"/>
        <end position="369"/>
    </location>
</feature>
<dbReference type="Gene3D" id="3.40.630.10">
    <property type="entry name" value="Zn peptidases"/>
    <property type="match status" value="1"/>
</dbReference>
<dbReference type="PANTHER" id="PTHR12756">
    <property type="entry name" value="CYTOSOLIC CARBOXYPEPTIDASE"/>
    <property type="match status" value="1"/>
</dbReference>
<dbReference type="InterPro" id="IPR050821">
    <property type="entry name" value="Cytosolic_carboxypeptidase"/>
</dbReference>
<dbReference type="GO" id="GO:0004181">
    <property type="term" value="F:metallocarboxypeptidase activity"/>
    <property type="evidence" value="ECO:0007669"/>
    <property type="project" value="InterPro"/>
</dbReference>
<evidence type="ECO:0000313" key="4">
    <source>
        <dbReference type="EMBL" id="MRG94133.1"/>
    </source>
</evidence>
<dbReference type="Pfam" id="PF00246">
    <property type="entry name" value="Peptidase_M14"/>
    <property type="match status" value="1"/>
</dbReference>
<comment type="similarity">
    <text evidence="2">Belongs to the peptidase M14 family.</text>
</comment>
<dbReference type="InterPro" id="IPR000834">
    <property type="entry name" value="Peptidase_M14"/>
</dbReference>
<dbReference type="GO" id="GO:0006508">
    <property type="term" value="P:proteolysis"/>
    <property type="evidence" value="ECO:0007669"/>
    <property type="project" value="InterPro"/>
</dbReference>
<keyword evidence="5" id="KW-1185">Reference proteome</keyword>
<dbReference type="Gene3D" id="2.60.40.3120">
    <property type="match status" value="1"/>
</dbReference>
<dbReference type="SUPFAM" id="SSF53187">
    <property type="entry name" value="Zn-dependent exopeptidases"/>
    <property type="match status" value="1"/>
</dbReference>
<comment type="caution">
    <text evidence="4">The sequence shown here is derived from an EMBL/GenBank/DDBJ whole genome shotgun (WGS) entry which is preliminary data.</text>
</comment>
<dbReference type="GO" id="GO:0008270">
    <property type="term" value="F:zinc ion binding"/>
    <property type="evidence" value="ECO:0007669"/>
    <property type="project" value="InterPro"/>
</dbReference>
<dbReference type="Pfam" id="PF18027">
    <property type="entry name" value="Pepdidase_M14_N"/>
    <property type="match status" value="1"/>
</dbReference>
<proteinExistence type="inferred from homology"/>
<protein>
    <recommendedName>
        <fullName evidence="3">Peptidase M14 domain-containing protein</fullName>
    </recommendedName>
</protein>
<accession>A0A6N7PQ75</accession>
<name>A0A6N7PQ75_9BACT</name>
<reference evidence="4 5" key="1">
    <citation type="submission" date="2019-10" db="EMBL/GenBank/DDBJ databases">
        <title>A soil myxobacterium in the family Polyangiaceae.</title>
        <authorList>
            <person name="Li Y."/>
            <person name="Wang J."/>
        </authorList>
    </citation>
    <scope>NUCLEOTIDE SEQUENCE [LARGE SCALE GENOMIC DNA]</scope>
    <source>
        <strain evidence="4 5">DSM 14734</strain>
    </source>
</reference>
<dbReference type="Proteomes" id="UP000440224">
    <property type="component" value="Unassembled WGS sequence"/>
</dbReference>
<dbReference type="EMBL" id="WJIE01000005">
    <property type="protein sequence ID" value="MRG94133.1"/>
    <property type="molecule type" value="Genomic_DNA"/>
</dbReference>
<dbReference type="CDD" id="cd06234">
    <property type="entry name" value="M14_PaCCP-like"/>
    <property type="match status" value="1"/>
</dbReference>
<dbReference type="SMART" id="SM00631">
    <property type="entry name" value="Zn_pept"/>
    <property type="match status" value="1"/>
</dbReference>
<evidence type="ECO:0000313" key="5">
    <source>
        <dbReference type="Proteomes" id="UP000440224"/>
    </source>
</evidence>
<sequence length="373" mass="40887">MIIIMHVDADLCGGSIVVSGHRPGAEAELSLRADSAAGIRQWFHFRVRGALDARLELSIVDAGQAMHADAFRGYRALGSYDLERWFRVPTDFDGRRLVLRHRPDHDTVHYSYFAAYPLDRLSALLAVVDRSPRARVLSIGASVEGRPIHLVVLGEDGPGKRRLWIAGRQHPGETMGSWFVEGALARLLAEDDPVTDALLGEAVVYVLPNLNPDGSTRGNFRTNAAGRDLNREWHAPSRDGSPEILAARGVMEQAGVDLFLDVHGDEHADVAFAIGCEGNPGFSERLHDLERRFARSLARREGGFSSELDYGSDDPGKGDLRIGNNWVGERFDCLSMTIEMPFKEGPSGFGPDRASQLGRSSLEAVLESLGVLR</sequence>
<dbReference type="PROSITE" id="PS52035">
    <property type="entry name" value="PEPTIDASE_M14"/>
    <property type="match status" value="1"/>
</dbReference>
<dbReference type="PANTHER" id="PTHR12756:SF11">
    <property type="entry name" value="CYTOSOLIC CARBOXYPEPTIDASE 1"/>
    <property type="match status" value="1"/>
</dbReference>
<dbReference type="OrthoDB" id="5490902at2"/>
<comment type="cofactor">
    <cofactor evidence="1">
        <name>Zn(2+)</name>
        <dbReference type="ChEBI" id="CHEBI:29105"/>
    </cofactor>
</comment>
<gene>
    <name evidence="4" type="ORF">GF068_19730</name>
</gene>